<dbReference type="PATRIC" id="fig|570156.3.peg.2618"/>
<dbReference type="OrthoDB" id="9787654at2"/>
<organism evidence="3 4">
    <name type="scientific">Pseudoalteromonas lipolytica</name>
    <dbReference type="NCBI Taxonomy" id="570156"/>
    <lineage>
        <taxon>Bacteria</taxon>
        <taxon>Pseudomonadati</taxon>
        <taxon>Pseudomonadota</taxon>
        <taxon>Gammaproteobacteria</taxon>
        <taxon>Alteromonadales</taxon>
        <taxon>Pseudoalteromonadaceae</taxon>
        <taxon>Pseudoalteromonas</taxon>
    </lineage>
</organism>
<dbReference type="InterPro" id="IPR006680">
    <property type="entry name" value="Amidohydro-rel"/>
</dbReference>
<dbReference type="GO" id="GO:0016787">
    <property type="term" value="F:hydrolase activity"/>
    <property type="evidence" value="ECO:0007669"/>
    <property type="project" value="InterPro"/>
</dbReference>
<dbReference type="InterPro" id="IPR032466">
    <property type="entry name" value="Metal_Hydrolase"/>
</dbReference>
<dbReference type="EMBL" id="LJTC01000004">
    <property type="protein sequence ID" value="KPM84198.1"/>
    <property type="molecule type" value="Genomic_DNA"/>
</dbReference>
<dbReference type="Proteomes" id="UP000050378">
    <property type="component" value="Unassembled WGS sequence"/>
</dbReference>
<dbReference type="Gene3D" id="3.20.20.140">
    <property type="entry name" value="Metal-dependent hydrolases"/>
    <property type="match status" value="1"/>
</dbReference>
<name>A0A0P7E344_9GAMM</name>
<dbReference type="SUPFAM" id="SSF51556">
    <property type="entry name" value="Metallo-dependent hydrolases"/>
    <property type="match status" value="1"/>
</dbReference>
<comment type="caution">
    <text evidence="3">The sequence shown here is derived from an EMBL/GenBank/DDBJ whole genome shotgun (WGS) entry which is preliminary data.</text>
</comment>
<comment type="similarity">
    <text evidence="1">Belongs to the metallo-dependent hydrolases superfamily.</text>
</comment>
<sequence length="280" mass="32174">MSDKIIDPHVHFFNLTEGQYTWLQGSNPPAWPNLDKIKKQIVASELKAACPFQLEALVHIEAGFDNQAPINELNWLATHLDDIPYRAISYSPIDVSPKQFEASLNKLEHPSLVGIRDITEGDEARRLLTPHCLDNLAFLAAENLHFEAQFEIENIQITEQLIKYCTALPSLRVVINHLGFISDEQRWLEAIIKLSRCDNIAIKFSGLEFTQIATNKHLWLVNNLVKYFGEHRVMFASNFPVCQINTSYENCWQHYHSLCSLPSLWHQLSYKNACEIYLIA</sequence>
<evidence type="ECO:0000256" key="1">
    <source>
        <dbReference type="ARBA" id="ARBA00038310"/>
    </source>
</evidence>
<dbReference type="AlphaFoldDB" id="A0A0P7E344"/>
<dbReference type="STRING" id="570156.AOG27_07805"/>
<dbReference type="PANTHER" id="PTHR43569">
    <property type="entry name" value="AMIDOHYDROLASE"/>
    <property type="match status" value="1"/>
</dbReference>
<evidence type="ECO:0000259" key="2">
    <source>
        <dbReference type="Pfam" id="PF04909"/>
    </source>
</evidence>
<protein>
    <recommendedName>
        <fullName evidence="2">Amidohydrolase-related domain-containing protein</fullName>
    </recommendedName>
</protein>
<evidence type="ECO:0000313" key="4">
    <source>
        <dbReference type="Proteomes" id="UP000050378"/>
    </source>
</evidence>
<feature type="domain" description="Amidohydrolase-related" evidence="2">
    <location>
        <begin position="6"/>
        <end position="255"/>
    </location>
</feature>
<gene>
    <name evidence="3" type="ORF">AOG27_07805</name>
</gene>
<dbReference type="InterPro" id="IPR052350">
    <property type="entry name" value="Metallo-dep_Lactonases"/>
</dbReference>
<reference evidence="3 4" key="1">
    <citation type="submission" date="2015-09" db="EMBL/GenBank/DDBJ databases">
        <title>Draft Genome Sequence of Pseudoalteromonas lipolytica UCD-48B.</title>
        <authorList>
            <person name="Krusor M."/>
            <person name="Coil D.A."/>
            <person name="Lang J.M."/>
            <person name="Eisen J.A."/>
            <person name="Alexiev A."/>
        </authorList>
    </citation>
    <scope>NUCLEOTIDE SEQUENCE [LARGE SCALE GENOMIC DNA]</scope>
    <source>
        <strain evidence="3 4">UCD-48B</strain>
    </source>
</reference>
<accession>A0A0P7E344</accession>
<dbReference type="PANTHER" id="PTHR43569:SF2">
    <property type="entry name" value="AMIDOHYDROLASE-RELATED DOMAIN-CONTAINING PROTEIN"/>
    <property type="match status" value="1"/>
</dbReference>
<proteinExistence type="inferred from homology"/>
<dbReference type="Pfam" id="PF04909">
    <property type="entry name" value="Amidohydro_2"/>
    <property type="match status" value="1"/>
</dbReference>
<dbReference type="RefSeq" id="WP_054552453.1">
    <property type="nucleotide sequence ID" value="NZ_LJTC01000004.1"/>
</dbReference>
<evidence type="ECO:0000313" key="3">
    <source>
        <dbReference type="EMBL" id="KPM84198.1"/>
    </source>
</evidence>